<sequence>MAANWVLLPFLFSLCLATSYGWRTGVPAMDDRVEKDEFPTQIGSMQNPDPDGSLDPDPDFLQPRSGTTHEPVNHEPPSYVIPGSYGGSGCCGGGCSCGCSPCSPDYGVANGLVGLSELKQTIRDLTMKLEANGLLGQKKA</sequence>
<keyword evidence="2" id="KW-1185">Reference proteome</keyword>
<dbReference type="EMBL" id="JBBPBM010000067">
    <property type="protein sequence ID" value="KAK8514037.1"/>
    <property type="molecule type" value="Genomic_DNA"/>
</dbReference>
<accession>A0ABR2C3N8</accession>
<gene>
    <name evidence="1" type="ORF">V6N12_008756</name>
</gene>
<dbReference type="Proteomes" id="UP001472677">
    <property type="component" value="Unassembled WGS sequence"/>
</dbReference>
<organism evidence="1 2">
    <name type="scientific">Hibiscus sabdariffa</name>
    <name type="common">roselle</name>
    <dbReference type="NCBI Taxonomy" id="183260"/>
    <lineage>
        <taxon>Eukaryota</taxon>
        <taxon>Viridiplantae</taxon>
        <taxon>Streptophyta</taxon>
        <taxon>Embryophyta</taxon>
        <taxon>Tracheophyta</taxon>
        <taxon>Spermatophyta</taxon>
        <taxon>Magnoliopsida</taxon>
        <taxon>eudicotyledons</taxon>
        <taxon>Gunneridae</taxon>
        <taxon>Pentapetalae</taxon>
        <taxon>rosids</taxon>
        <taxon>malvids</taxon>
        <taxon>Malvales</taxon>
        <taxon>Malvaceae</taxon>
        <taxon>Malvoideae</taxon>
        <taxon>Hibiscus</taxon>
    </lineage>
</organism>
<evidence type="ECO:0000313" key="1">
    <source>
        <dbReference type="EMBL" id="KAK8514037.1"/>
    </source>
</evidence>
<proteinExistence type="predicted"/>
<evidence type="ECO:0000313" key="2">
    <source>
        <dbReference type="Proteomes" id="UP001472677"/>
    </source>
</evidence>
<comment type="caution">
    <text evidence="1">The sequence shown here is derived from an EMBL/GenBank/DDBJ whole genome shotgun (WGS) entry which is preliminary data.</text>
</comment>
<reference evidence="1 2" key="1">
    <citation type="journal article" date="2024" name="G3 (Bethesda)">
        <title>Genome assembly of Hibiscus sabdariffa L. provides insights into metabolisms of medicinal natural products.</title>
        <authorList>
            <person name="Kim T."/>
        </authorList>
    </citation>
    <scope>NUCLEOTIDE SEQUENCE [LARGE SCALE GENOMIC DNA]</scope>
    <source>
        <strain evidence="1">TK-2024</strain>
        <tissue evidence="1">Old leaves</tissue>
    </source>
</reference>
<name>A0ABR2C3N8_9ROSI</name>
<protein>
    <submittedName>
        <fullName evidence="1">Uncharacterized protein</fullName>
    </submittedName>
</protein>